<keyword evidence="2 4" id="KW-0863">Zinc-finger</keyword>
<organism evidence="6 7">
    <name type="scientific">Phytophthora rubi</name>
    <dbReference type="NCBI Taxonomy" id="129364"/>
    <lineage>
        <taxon>Eukaryota</taxon>
        <taxon>Sar</taxon>
        <taxon>Stramenopiles</taxon>
        <taxon>Oomycota</taxon>
        <taxon>Peronosporomycetes</taxon>
        <taxon>Peronosporales</taxon>
        <taxon>Peronosporaceae</taxon>
        <taxon>Phytophthora</taxon>
    </lineage>
</organism>
<protein>
    <recommendedName>
        <fullName evidence="5">FYVE-type domain-containing protein</fullName>
    </recommendedName>
</protein>
<dbReference type="InterPro" id="IPR017455">
    <property type="entry name" value="Znf_FYVE-rel"/>
</dbReference>
<dbReference type="Proteomes" id="UP000429607">
    <property type="component" value="Unassembled WGS sequence"/>
</dbReference>
<name>A0A6A3JZB9_9STRA</name>
<dbReference type="EMBL" id="QXFV01001820">
    <property type="protein sequence ID" value="KAE8997745.1"/>
    <property type="molecule type" value="Genomic_DNA"/>
</dbReference>
<dbReference type="PROSITE" id="PS50178">
    <property type="entry name" value="ZF_FYVE"/>
    <property type="match status" value="1"/>
</dbReference>
<dbReference type="InterPro" id="IPR023393">
    <property type="entry name" value="START-like_dom_sf"/>
</dbReference>
<evidence type="ECO:0000256" key="4">
    <source>
        <dbReference type="PROSITE-ProRule" id="PRU00091"/>
    </source>
</evidence>
<feature type="domain" description="FYVE-type" evidence="5">
    <location>
        <begin position="303"/>
        <end position="366"/>
    </location>
</feature>
<reference evidence="6 7" key="1">
    <citation type="submission" date="2018-09" db="EMBL/GenBank/DDBJ databases">
        <title>Genomic investigation of the strawberry pathogen Phytophthora fragariae indicates pathogenicity is determined by transcriptional variation in three key races.</title>
        <authorList>
            <person name="Adams T.M."/>
            <person name="Armitage A.D."/>
            <person name="Sobczyk M.K."/>
            <person name="Bates H.J."/>
            <person name="Dunwell J.M."/>
            <person name="Nellist C.F."/>
            <person name="Harrison R.J."/>
        </authorList>
    </citation>
    <scope>NUCLEOTIDE SEQUENCE [LARGE SCALE GENOMIC DNA]</scope>
    <source>
        <strain evidence="6 7">SCRP249</strain>
    </source>
</reference>
<sequence length="507" mass="56785">MFEGHELKPPGVGRAWTAMLVIDNAARSSVVPCGRLPHNRIYHLSLMPLRSRRAEHPSVNLELPQLDRYHDRAERVLSETIAAYGRLDGPTIDTSRWKSIRARNGVRLFRARQLIRDGQTPLLCVGTLRGRFDDILEGLYCGSTEEMILMNAIRCPKVVDSAVLYAVETNTMEDPCAFTGLKWVTMKPPVGSHRDLCYFDKMGMVRQKSGKRMAYHVMQSVDLPECPQKAKHKRVRVSLSYVFEELENDLVGVFMQGEMNYDAQSFFAVVAMSEVVLAATKALECTRAKKLAHMISTSRPADASSQKSCYVCHGKRSVIENFAKCASCNQFVCKKCRFKERVLARNTSGSHLKRARFCNVCLSKMNLSSLNQIRFEGRGLTIADLSSNAPRASPEVTSSNRSLTAFVRNIAAQVQEQISSNHDTRASNLSFMGHLPMSDDGSVEILNESDDELYASRIKTGDFSNVLAHTPPRSLCSTTSTSSLLSRDWEEGNYRYSGNQLTCENVR</sequence>
<gene>
    <name evidence="6" type="ORF">PR001_g19506</name>
</gene>
<comment type="caution">
    <text evidence="6">The sequence shown here is derived from an EMBL/GenBank/DDBJ whole genome shotgun (WGS) entry which is preliminary data.</text>
</comment>
<dbReference type="InterPro" id="IPR052727">
    <property type="entry name" value="Rab4/Rab5_effector"/>
</dbReference>
<evidence type="ECO:0000256" key="1">
    <source>
        <dbReference type="ARBA" id="ARBA00022723"/>
    </source>
</evidence>
<dbReference type="AlphaFoldDB" id="A0A6A3JZB9"/>
<keyword evidence="3" id="KW-0862">Zinc</keyword>
<keyword evidence="1" id="KW-0479">Metal-binding</keyword>
<evidence type="ECO:0000256" key="2">
    <source>
        <dbReference type="ARBA" id="ARBA00022771"/>
    </source>
</evidence>
<dbReference type="InterPro" id="IPR011011">
    <property type="entry name" value="Znf_FYVE_PHD"/>
</dbReference>
<dbReference type="PANTHER" id="PTHR13510">
    <property type="entry name" value="FYVE-FINGER-CONTAINING RAB5 EFFECTOR PROTEIN RABENOSYN-5-RELATED"/>
    <property type="match status" value="1"/>
</dbReference>
<proteinExistence type="predicted"/>
<dbReference type="GO" id="GO:0008270">
    <property type="term" value="F:zinc ion binding"/>
    <property type="evidence" value="ECO:0007669"/>
    <property type="project" value="UniProtKB-KW"/>
</dbReference>
<evidence type="ECO:0000256" key="3">
    <source>
        <dbReference type="ARBA" id="ARBA00022833"/>
    </source>
</evidence>
<dbReference type="PANTHER" id="PTHR13510:SF44">
    <property type="entry name" value="RABENOSYN-5"/>
    <property type="match status" value="1"/>
</dbReference>
<dbReference type="Gene3D" id="3.30.530.20">
    <property type="match status" value="1"/>
</dbReference>
<evidence type="ECO:0000313" key="6">
    <source>
        <dbReference type="EMBL" id="KAE8997745.1"/>
    </source>
</evidence>
<evidence type="ECO:0000313" key="7">
    <source>
        <dbReference type="Proteomes" id="UP000429607"/>
    </source>
</evidence>
<accession>A0A6A3JZB9</accession>
<dbReference type="CDD" id="cd00065">
    <property type="entry name" value="FYVE_like_SF"/>
    <property type="match status" value="1"/>
</dbReference>
<evidence type="ECO:0000259" key="5">
    <source>
        <dbReference type="PROSITE" id="PS50178"/>
    </source>
</evidence>
<dbReference type="SUPFAM" id="SSF57903">
    <property type="entry name" value="FYVE/PHD zinc finger"/>
    <property type="match status" value="1"/>
</dbReference>